<accession>A0A2P5TK99</accession>
<feature type="transmembrane region" description="Helical" evidence="5">
    <location>
        <begin position="211"/>
        <end position="228"/>
    </location>
</feature>
<keyword evidence="2 5" id="KW-0812">Transmembrane</keyword>
<dbReference type="OrthoDB" id="9783389at2"/>
<feature type="transmembrane region" description="Helical" evidence="5">
    <location>
        <begin position="356"/>
        <end position="380"/>
    </location>
</feature>
<feature type="transmembrane region" description="Helical" evidence="5">
    <location>
        <begin position="392"/>
        <end position="414"/>
    </location>
</feature>
<dbReference type="EMBL" id="MPZM01000030">
    <property type="protein sequence ID" value="PPL15540.1"/>
    <property type="molecule type" value="Genomic_DNA"/>
</dbReference>
<gene>
    <name evidence="7" type="ORF">UN63_12315</name>
</gene>
<dbReference type="Proteomes" id="UP000242231">
    <property type="component" value="Unassembled WGS sequence"/>
</dbReference>
<reference evidence="8" key="1">
    <citation type="submission" date="2016-11" db="EMBL/GenBank/DDBJ databases">
        <authorList>
            <person name="Sisinthy S."/>
            <person name="Ara S."/>
            <person name="Gundlapally S.R."/>
        </authorList>
    </citation>
    <scope>NUCLEOTIDE SEQUENCE [LARGE SCALE GENOMIC DNA]</scope>
    <source>
        <strain evidence="8">V1-41</strain>
    </source>
</reference>
<evidence type="ECO:0000256" key="2">
    <source>
        <dbReference type="ARBA" id="ARBA00022692"/>
    </source>
</evidence>
<evidence type="ECO:0000256" key="5">
    <source>
        <dbReference type="SAM" id="Phobius"/>
    </source>
</evidence>
<evidence type="ECO:0000313" key="8">
    <source>
        <dbReference type="Proteomes" id="UP000242231"/>
    </source>
</evidence>
<dbReference type="AlphaFoldDB" id="A0A2P5TK99"/>
<feature type="transmembrane region" description="Helical" evidence="5">
    <location>
        <begin position="65"/>
        <end position="90"/>
    </location>
</feature>
<keyword evidence="3 5" id="KW-1133">Transmembrane helix</keyword>
<evidence type="ECO:0000256" key="3">
    <source>
        <dbReference type="ARBA" id="ARBA00022989"/>
    </source>
</evidence>
<evidence type="ECO:0000259" key="6">
    <source>
        <dbReference type="Pfam" id="PF04932"/>
    </source>
</evidence>
<feature type="transmembrane region" description="Helical" evidence="5">
    <location>
        <begin position="258"/>
        <end position="277"/>
    </location>
</feature>
<feature type="transmembrane region" description="Helical" evidence="5">
    <location>
        <begin position="96"/>
        <end position="116"/>
    </location>
</feature>
<feature type="transmembrane region" description="Helical" evidence="5">
    <location>
        <begin position="234"/>
        <end position="251"/>
    </location>
</feature>
<feature type="domain" description="O-antigen ligase-related" evidence="6">
    <location>
        <begin position="216"/>
        <end position="369"/>
    </location>
</feature>
<feature type="transmembrane region" description="Helical" evidence="5">
    <location>
        <begin position="7"/>
        <end position="26"/>
    </location>
</feature>
<comment type="caution">
    <text evidence="7">The sequence shown here is derived from an EMBL/GenBank/DDBJ whole genome shotgun (WGS) entry which is preliminary data.</text>
</comment>
<name>A0A2P5TK99_9GAMM</name>
<dbReference type="InterPro" id="IPR007016">
    <property type="entry name" value="O-antigen_ligase-rel_domated"/>
</dbReference>
<dbReference type="PANTHER" id="PTHR37422">
    <property type="entry name" value="TEICHURONIC ACID BIOSYNTHESIS PROTEIN TUAE"/>
    <property type="match status" value="1"/>
</dbReference>
<dbReference type="PANTHER" id="PTHR37422:SF13">
    <property type="entry name" value="LIPOPOLYSACCHARIDE BIOSYNTHESIS PROTEIN PA4999-RELATED"/>
    <property type="match status" value="1"/>
</dbReference>
<dbReference type="RefSeq" id="WP_104487048.1">
    <property type="nucleotide sequence ID" value="NZ_BMYB01000025.1"/>
</dbReference>
<dbReference type="Pfam" id="PF04932">
    <property type="entry name" value="Wzy_C"/>
    <property type="match status" value="1"/>
</dbReference>
<organism evidence="7 8">
    <name type="scientific">Oceanisphaera arctica</name>
    <dbReference type="NCBI Taxonomy" id="641510"/>
    <lineage>
        <taxon>Bacteria</taxon>
        <taxon>Pseudomonadati</taxon>
        <taxon>Pseudomonadota</taxon>
        <taxon>Gammaproteobacteria</taxon>
        <taxon>Aeromonadales</taxon>
        <taxon>Aeromonadaceae</taxon>
        <taxon>Oceanisphaera</taxon>
    </lineage>
</organism>
<feature type="transmembrane region" description="Helical" evidence="5">
    <location>
        <begin position="420"/>
        <end position="438"/>
    </location>
</feature>
<keyword evidence="8" id="KW-1185">Reference proteome</keyword>
<sequence>MEKPSLLDTSVYLGLLGLLLWLPLPLGSNRDWSMGLLVLLVGVLAMLWAAARFKQNKPDSRALRAAWPMLALLLVAQGWVALQLLLGISLDVGASFQYLMLGLAYSLLFVMVLSVFHTRRRLTVLLAVLVVSGTLQAFYGTLMTLSGLEWTFFTEKTSYQSVASGTFVNRNHLAGYLEMTMACGIGLMMALRDGGSFSWKAMLELIMGPKARLRIGLVIMVIGLVMSRSRMGNTAFFVSLVVIGGIFILLNKENRGRNVILLASFVLIDILVISQYFGLDKLKDRLINTRFSDEVVNEVVVARQNEVRDDVYLQALPALEQHWLTGSGAGSFEAIFPQYMGPDIAVMHFDHAHNDFIQFAIEYGLIGTLPLAAFVLLAFWHALRALWRTESWYRSGIGFASAMGMLALMIHSFTDFNLQIPANAATFVVLCAIAVLAGQHEKERKKRRG</sequence>
<dbReference type="GO" id="GO:0016020">
    <property type="term" value="C:membrane"/>
    <property type="evidence" value="ECO:0007669"/>
    <property type="project" value="UniProtKB-SubCell"/>
</dbReference>
<proteinExistence type="predicted"/>
<feature type="transmembrane region" description="Helical" evidence="5">
    <location>
        <begin position="32"/>
        <end position="53"/>
    </location>
</feature>
<comment type="subcellular location">
    <subcellularLocation>
        <location evidence="1">Membrane</location>
        <topology evidence="1">Multi-pass membrane protein</topology>
    </subcellularLocation>
</comment>
<keyword evidence="4 5" id="KW-0472">Membrane</keyword>
<evidence type="ECO:0000313" key="7">
    <source>
        <dbReference type="EMBL" id="PPL15540.1"/>
    </source>
</evidence>
<protein>
    <submittedName>
        <fullName evidence="7">O-antigen polymerase</fullName>
    </submittedName>
</protein>
<feature type="transmembrane region" description="Helical" evidence="5">
    <location>
        <begin position="123"/>
        <end position="153"/>
    </location>
</feature>
<dbReference type="InterPro" id="IPR051533">
    <property type="entry name" value="WaaL-like"/>
</dbReference>
<evidence type="ECO:0000256" key="4">
    <source>
        <dbReference type="ARBA" id="ARBA00023136"/>
    </source>
</evidence>
<feature type="transmembrane region" description="Helical" evidence="5">
    <location>
        <begin position="173"/>
        <end position="191"/>
    </location>
</feature>
<evidence type="ECO:0000256" key="1">
    <source>
        <dbReference type="ARBA" id="ARBA00004141"/>
    </source>
</evidence>